<name>A0A409XFK8_PSICY</name>
<dbReference type="InParanoid" id="A0A409XFK8"/>
<dbReference type="GO" id="GO:0008270">
    <property type="term" value="F:zinc ion binding"/>
    <property type="evidence" value="ECO:0007669"/>
    <property type="project" value="UniProtKB-KW"/>
</dbReference>
<evidence type="ECO:0000313" key="6">
    <source>
        <dbReference type="Proteomes" id="UP000283269"/>
    </source>
</evidence>
<keyword evidence="2" id="KW-0863">Zinc-finger</keyword>
<evidence type="ECO:0000256" key="2">
    <source>
        <dbReference type="ARBA" id="ARBA00022771"/>
    </source>
</evidence>
<dbReference type="STRING" id="93625.A0A409XFK8"/>
<dbReference type="InterPro" id="IPR019786">
    <property type="entry name" value="Zinc_finger_PHD-type_CS"/>
</dbReference>
<dbReference type="EMBL" id="NHYD01001859">
    <property type="protein sequence ID" value="PPQ89531.1"/>
    <property type="molecule type" value="Genomic_DNA"/>
</dbReference>
<reference evidence="5 6" key="1">
    <citation type="journal article" date="2018" name="Evol. Lett.">
        <title>Horizontal gene cluster transfer increased hallucinogenic mushroom diversity.</title>
        <authorList>
            <person name="Reynolds H.T."/>
            <person name="Vijayakumar V."/>
            <person name="Gluck-Thaler E."/>
            <person name="Korotkin H.B."/>
            <person name="Matheny P.B."/>
            <person name="Slot J.C."/>
        </authorList>
    </citation>
    <scope>NUCLEOTIDE SEQUENCE [LARGE SCALE GENOMIC DNA]</scope>
    <source>
        <strain evidence="5 6">2631</strain>
    </source>
</reference>
<keyword evidence="1" id="KW-0479">Metal-binding</keyword>
<evidence type="ECO:0008006" key="7">
    <source>
        <dbReference type="Google" id="ProtNLM"/>
    </source>
</evidence>
<dbReference type="PROSITE" id="PS01359">
    <property type="entry name" value="ZF_PHD_1"/>
    <property type="match status" value="1"/>
</dbReference>
<organism evidence="5 6">
    <name type="scientific">Psilocybe cyanescens</name>
    <dbReference type="NCBI Taxonomy" id="93625"/>
    <lineage>
        <taxon>Eukaryota</taxon>
        <taxon>Fungi</taxon>
        <taxon>Dikarya</taxon>
        <taxon>Basidiomycota</taxon>
        <taxon>Agaricomycotina</taxon>
        <taxon>Agaricomycetes</taxon>
        <taxon>Agaricomycetidae</taxon>
        <taxon>Agaricales</taxon>
        <taxon>Agaricineae</taxon>
        <taxon>Strophariaceae</taxon>
        <taxon>Psilocybe</taxon>
    </lineage>
</organism>
<evidence type="ECO:0000256" key="3">
    <source>
        <dbReference type="ARBA" id="ARBA00022833"/>
    </source>
</evidence>
<evidence type="ECO:0000256" key="4">
    <source>
        <dbReference type="SAM" id="MobiDB-lite"/>
    </source>
</evidence>
<keyword evidence="6" id="KW-1185">Reference proteome</keyword>
<proteinExistence type="predicted"/>
<feature type="region of interest" description="Disordered" evidence="4">
    <location>
        <begin position="204"/>
        <end position="231"/>
    </location>
</feature>
<protein>
    <recommendedName>
        <fullName evidence="7">PHD-type domain-containing protein</fullName>
    </recommendedName>
</protein>
<accession>A0A409XFK8</accession>
<dbReference type="Gene3D" id="3.30.40.10">
    <property type="entry name" value="Zinc/RING finger domain, C3HC4 (zinc finger)"/>
    <property type="match status" value="1"/>
</dbReference>
<keyword evidence="3" id="KW-0862">Zinc</keyword>
<dbReference type="InterPro" id="IPR013083">
    <property type="entry name" value="Znf_RING/FYVE/PHD"/>
</dbReference>
<dbReference type="Proteomes" id="UP000283269">
    <property type="component" value="Unassembled WGS sequence"/>
</dbReference>
<sequence>MPNICVSCNSSTSNPFKFLLRCVQCGTLWHHRCHKPPVSDSELIVIIKQFNLEKQSGNKNPAFIWRCGACPATIKPLQAASPKREALQASMPLASTSKSTVSRPPVYQPIAIDDDDEEVVILENPPMQTAASNKQAKHSVSSKSASLTTIPTIAEKLIQDPIPNPRTSSKSTSVSGRTLSTKTVITKPTGIRIVDDPFIELPRAPVPAPTRMPPSASTIRPPLKPQAASSSGSNVLVAGLIDLSMSTDEDTDVPMQATNRRDDREDTLEYVTPPPARANASTLAPLAPRHAHIAQSLPPIAAIPEGRRQPVRPLLLPAWINARWAMPNTKPDFRQRAALHRLNANTSNASTGRSLTSSPSRKFKARKLSVGAGKLEGKPSQAPFFFSVDVWLKAKKNTLPTYPTD</sequence>
<dbReference type="AlphaFoldDB" id="A0A409XFK8"/>
<gene>
    <name evidence="5" type="ORF">CVT25_012202</name>
</gene>
<evidence type="ECO:0000313" key="5">
    <source>
        <dbReference type="EMBL" id="PPQ89531.1"/>
    </source>
</evidence>
<comment type="caution">
    <text evidence="5">The sequence shown here is derived from an EMBL/GenBank/DDBJ whole genome shotgun (WGS) entry which is preliminary data.</text>
</comment>
<dbReference type="OrthoDB" id="10033786at2759"/>
<evidence type="ECO:0000256" key="1">
    <source>
        <dbReference type="ARBA" id="ARBA00022723"/>
    </source>
</evidence>